<keyword evidence="6" id="KW-0378">Hydrolase</keyword>
<evidence type="ECO:0000256" key="2">
    <source>
        <dbReference type="ARBA" id="ARBA00020338"/>
    </source>
</evidence>
<keyword evidence="6" id="KW-0720">Serine protease</keyword>
<keyword evidence="6" id="KW-0645">Protease</keyword>
<evidence type="ECO:0000256" key="3">
    <source>
        <dbReference type="ARBA" id="ARBA00021524"/>
    </source>
</evidence>
<keyword evidence="4" id="KW-0053">Apoptosis</keyword>
<dbReference type="PANTHER" id="PTHR46366:SF8">
    <property type="entry name" value="PRO-APOPTOTIC SERINE PROTEASE NMA111"/>
    <property type="match status" value="1"/>
</dbReference>
<gene>
    <name evidence="8" type="ORF">B0I71DRAFT_133187</name>
</gene>
<sequence>MSLIHSNDSSSVWLETVSRTVKCIVSVYFRHHEAVEFDHPLKSEASGFVVDKEQGIIVTNRHVIGAGVFSGKIKFHNFEECKVDVLYCDPIHDFGFLKFNPSDIKHVAIGEISLRPDLARIGTEIRILGNDSGQQLSILSGFISRVQRNTPHYGDHTYNDFNTFYIQAAANAKGGSSGSPVINIDGHAVGLQAGGMTYSTTDYFLPLQRVKRALDIVRQGGLVTRGCLQTIWEHTSFNICSHYGLTEDLEGRIRKKYPDNVGMLVAKHVVKDGKSDKKIQVGDILVSVDGEDIIDFAVLDSILDESVGKSHSIEVFRDSSLLKFDVEVADLHALSCTEFVKFGGMTFHNMTYQLVRSTNEPIDGVIVACGGPTDVNCRSKLYKINGKKISNLTELKEFFKNAVHGKSYAFEFRMIKTTTTNNQSVRFDLHFYPDFVWARKTGSVWTMEKLIVNGIKNTTILPSVIKGTSVSQIEGVPTEVEGSAAASETVLSSEAAVKEPETKIPTVLLSSISDITALSFANILQSFVTVTVSRPVNCDSVEAVESGHHSDEEYQKTGYIIDKELGIILTTNVIFSHFSTLYITFFDQVRLPVSIKYIDLQQNFALLQYDPSMISAPVTELKLSSTKKNNFAIGEKVYSFQPDPSKAVCSRMENSILNTRFSTDVGEGADTLLVERELEKYMAYGIITSPETDEVIAMAGSPNGWRSRIRGVYEVHRVLEKIRNKEPLPEKRFINVYFTKTTLLHARDNGLSEERVLECTSDEGSGSGGVYSTVFASADTPFKSGDILLKIEGKNIKEDDFVVFSTLEEFEVLILRDHKELTLKVKTSPASELLTSRLFLWCDNVFQKPWIDVRQTHATEWPSEMVIFPDSAQLSDLEQDNLCFVTHVNSKPVKTMDDLQKILLDIPNGTYATLVLEDDTSGPRTTSIYCNYDTNPLVEYVREGRHWTRTEYGVAETRVIEWDEWTPGSGKSSL</sequence>
<evidence type="ECO:0000256" key="1">
    <source>
        <dbReference type="ARBA" id="ARBA00010541"/>
    </source>
</evidence>
<dbReference type="Pfam" id="PF12812">
    <property type="entry name" value="PDZ_1"/>
    <property type="match status" value="1"/>
</dbReference>
<dbReference type="Pfam" id="PF13365">
    <property type="entry name" value="Trypsin_2"/>
    <property type="match status" value="1"/>
</dbReference>
<feature type="domain" description="PDZ-like" evidence="7">
    <location>
        <begin position="334"/>
        <end position="402"/>
    </location>
</feature>
<dbReference type="CDD" id="cd06719">
    <property type="entry name" value="PDZ2-4_Nma111p-like"/>
    <property type="match status" value="1"/>
</dbReference>
<accession>A0A371C491</accession>
<dbReference type="InterPro" id="IPR025926">
    <property type="entry name" value="PDZ-like_dom"/>
</dbReference>
<dbReference type="GO" id="GO:0004252">
    <property type="term" value="F:serine-type endopeptidase activity"/>
    <property type="evidence" value="ECO:0007669"/>
    <property type="project" value="InterPro"/>
</dbReference>
<dbReference type="GO" id="GO:0006915">
    <property type="term" value="P:apoptotic process"/>
    <property type="evidence" value="ECO:0007669"/>
    <property type="project" value="UniProtKB-KW"/>
</dbReference>
<evidence type="ECO:0000313" key="8">
    <source>
        <dbReference type="EMBL" id="RDW25128.1"/>
    </source>
</evidence>
<dbReference type="PRINTS" id="PR00834">
    <property type="entry name" value="PROTEASES2C"/>
</dbReference>
<proteinExistence type="inferred from homology"/>
<evidence type="ECO:0000256" key="4">
    <source>
        <dbReference type="ARBA" id="ARBA00022703"/>
    </source>
</evidence>
<dbReference type="AlphaFoldDB" id="A0A371C491"/>
<dbReference type="InterPro" id="IPR009003">
    <property type="entry name" value="Peptidase_S1_PA"/>
</dbReference>
<protein>
    <recommendedName>
        <fullName evidence="2">Pro-apoptotic serine protease NMA111</fullName>
    </recommendedName>
    <alternativeName>
        <fullName evidence="3">Pro-apoptotic serine protease nma111</fullName>
    </alternativeName>
</protein>
<dbReference type="VEuPathDB" id="FungiDB:YALI1_A05527g"/>
<evidence type="ECO:0000256" key="5">
    <source>
        <dbReference type="ARBA" id="ARBA00022737"/>
    </source>
</evidence>
<evidence type="ECO:0000259" key="7">
    <source>
        <dbReference type="Pfam" id="PF12812"/>
    </source>
</evidence>
<keyword evidence="5" id="KW-0677">Repeat</keyword>
<dbReference type="Gene3D" id="2.30.42.10">
    <property type="match status" value="1"/>
</dbReference>
<evidence type="ECO:0000313" key="9">
    <source>
        <dbReference type="Proteomes" id="UP000256601"/>
    </source>
</evidence>
<dbReference type="Gene3D" id="2.40.10.120">
    <property type="match status" value="1"/>
</dbReference>
<dbReference type="InterPro" id="IPR001940">
    <property type="entry name" value="Peptidase_S1C"/>
</dbReference>
<dbReference type="PANTHER" id="PTHR46366">
    <property type="entry name" value="PRO-APOPTOTIC SERINE PROTEASE NMA111"/>
    <property type="match status" value="1"/>
</dbReference>
<dbReference type="SUPFAM" id="SSF50156">
    <property type="entry name" value="PDZ domain-like"/>
    <property type="match status" value="1"/>
</dbReference>
<dbReference type="SUPFAM" id="SSF50494">
    <property type="entry name" value="Trypsin-like serine proteases"/>
    <property type="match status" value="2"/>
</dbReference>
<dbReference type="EMBL" id="KZ859012">
    <property type="protein sequence ID" value="RDW25128.1"/>
    <property type="molecule type" value="Genomic_DNA"/>
</dbReference>
<organism evidence="8 9">
    <name type="scientific">Yarrowia lipolytica</name>
    <name type="common">Candida lipolytica</name>
    <dbReference type="NCBI Taxonomy" id="4952"/>
    <lineage>
        <taxon>Eukaryota</taxon>
        <taxon>Fungi</taxon>
        <taxon>Dikarya</taxon>
        <taxon>Ascomycota</taxon>
        <taxon>Saccharomycotina</taxon>
        <taxon>Dipodascomycetes</taxon>
        <taxon>Dipodascales</taxon>
        <taxon>Dipodascales incertae sedis</taxon>
        <taxon>Yarrowia</taxon>
    </lineage>
</organism>
<dbReference type="Proteomes" id="UP000256601">
    <property type="component" value="Unassembled WGS sequence"/>
</dbReference>
<name>A0A371C491_YARLL</name>
<reference evidence="8 9" key="1">
    <citation type="submission" date="2018-07" db="EMBL/GenBank/DDBJ databases">
        <title>Draft Genome Assemblies for Five Robust Yarrowia lipolytica Strains Exhibiting High Lipid Production and Pentose Sugar Utilization and Sugar Alcohol Secretion from Undetoxified Lignocellulosic Biomass Hydrolysates.</title>
        <authorList>
            <consortium name="DOE Joint Genome Institute"/>
            <person name="Walker C."/>
            <person name="Ryu S."/>
            <person name="Na H."/>
            <person name="Zane M."/>
            <person name="LaButti K."/>
            <person name="Lipzen A."/>
            <person name="Haridas S."/>
            <person name="Barry K."/>
            <person name="Grigoriev I.V."/>
            <person name="Quarterman J."/>
            <person name="Slininger P."/>
            <person name="Dien B."/>
            <person name="Trinh C.T."/>
        </authorList>
    </citation>
    <scope>NUCLEOTIDE SEQUENCE [LARGE SCALE GENOMIC DNA]</scope>
    <source>
        <strain evidence="8 9">YB392</strain>
    </source>
</reference>
<comment type="similarity">
    <text evidence="1">Belongs to the peptidase S1C family.</text>
</comment>
<evidence type="ECO:0000256" key="6">
    <source>
        <dbReference type="ARBA" id="ARBA00022825"/>
    </source>
</evidence>
<dbReference type="GO" id="GO:0006508">
    <property type="term" value="P:proteolysis"/>
    <property type="evidence" value="ECO:0007669"/>
    <property type="project" value="InterPro"/>
</dbReference>
<dbReference type="InterPro" id="IPR036034">
    <property type="entry name" value="PDZ_sf"/>
</dbReference>
<dbReference type="VEuPathDB" id="FungiDB:YALI0_A05533g"/>